<protein>
    <submittedName>
        <fullName evidence="1">Uncharacterized protein</fullName>
    </submittedName>
</protein>
<accession>A0A328B870</accession>
<dbReference type="AlphaFoldDB" id="A0A328B870"/>
<dbReference type="Proteomes" id="UP000249524">
    <property type="component" value="Unassembled WGS sequence"/>
</dbReference>
<evidence type="ECO:0000313" key="1">
    <source>
        <dbReference type="EMBL" id="RAK62835.1"/>
    </source>
</evidence>
<name>A0A328B870_9CAUL</name>
<gene>
    <name evidence="1" type="ORF">DJ019_18450</name>
</gene>
<evidence type="ECO:0000313" key="2">
    <source>
        <dbReference type="Proteomes" id="UP000249524"/>
    </source>
</evidence>
<reference evidence="1 2" key="1">
    <citation type="submission" date="2018-05" db="EMBL/GenBank/DDBJ databases">
        <authorList>
            <person name="Lanie J.A."/>
            <person name="Ng W.-L."/>
            <person name="Kazmierczak K.M."/>
            <person name="Andrzejewski T.M."/>
            <person name="Davidsen T.M."/>
            <person name="Wayne K.J."/>
            <person name="Tettelin H."/>
            <person name="Glass J.I."/>
            <person name="Rusch D."/>
            <person name="Podicherti R."/>
            <person name="Tsui H.-C.T."/>
            <person name="Winkler M.E."/>
        </authorList>
    </citation>
    <scope>NUCLEOTIDE SEQUENCE [LARGE SCALE GENOMIC DNA]</scope>
    <source>
        <strain evidence="1 2">BUT-10</strain>
    </source>
</reference>
<dbReference type="RefSeq" id="WP_111277806.1">
    <property type="nucleotide sequence ID" value="NZ_QFYS01000010.1"/>
</dbReference>
<organism evidence="1 2">
    <name type="scientific">Phenylobacterium kunshanense</name>
    <dbReference type="NCBI Taxonomy" id="1445034"/>
    <lineage>
        <taxon>Bacteria</taxon>
        <taxon>Pseudomonadati</taxon>
        <taxon>Pseudomonadota</taxon>
        <taxon>Alphaproteobacteria</taxon>
        <taxon>Caulobacterales</taxon>
        <taxon>Caulobacteraceae</taxon>
        <taxon>Phenylobacterium</taxon>
    </lineage>
</organism>
<dbReference type="OrthoDB" id="9905689at2"/>
<keyword evidence="2" id="KW-1185">Reference proteome</keyword>
<proteinExistence type="predicted"/>
<sequence>MASSVVVARSNTNGLEYLAEGARVAWTEASDLAQQFQTVRDATRAAMRLPSRFRAFALPVHEPAN</sequence>
<dbReference type="EMBL" id="QFYS01000010">
    <property type="protein sequence ID" value="RAK62835.1"/>
    <property type="molecule type" value="Genomic_DNA"/>
</dbReference>
<comment type="caution">
    <text evidence="1">The sequence shown here is derived from an EMBL/GenBank/DDBJ whole genome shotgun (WGS) entry which is preliminary data.</text>
</comment>